<dbReference type="InterPro" id="IPR009078">
    <property type="entry name" value="Ferritin-like_SF"/>
</dbReference>
<reference evidence="5 6" key="1">
    <citation type="submission" date="2024-04" db="EMBL/GenBank/DDBJ databases">
        <title>New Clade of Flavobacterium.</title>
        <authorList>
            <person name="Matos L."/>
            <person name="Proenca D.N."/>
            <person name="Fransisco R.M."/>
            <person name="Chung A.P."/>
            <person name="Maccario L."/>
            <person name="Sorensen S.J."/>
            <person name="Morais P.V."/>
        </authorList>
    </citation>
    <scope>NUCLEOTIDE SEQUENCE [LARGE SCALE GENOMIC DNA]</scope>
    <source>
        <strain evidence="5 6">FZUC8N2.13</strain>
    </source>
</reference>
<dbReference type="PANTHER" id="PTHR42932:SF3">
    <property type="entry name" value="DNA PROTECTION DURING STARVATION PROTEIN"/>
    <property type="match status" value="1"/>
</dbReference>
<dbReference type="RefSeq" id="WP_373404839.1">
    <property type="nucleotide sequence ID" value="NZ_JBCFQL010000001.1"/>
</dbReference>
<dbReference type="PROSITE" id="PS00818">
    <property type="entry name" value="DPS_1"/>
    <property type="match status" value="1"/>
</dbReference>
<feature type="domain" description="Ferritin/DPS" evidence="4">
    <location>
        <begin position="19"/>
        <end position="156"/>
    </location>
</feature>
<dbReference type="Proteomes" id="UP001574169">
    <property type="component" value="Unassembled WGS sequence"/>
</dbReference>
<dbReference type="Gene3D" id="1.20.1260.10">
    <property type="match status" value="1"/>
</dbReference>
<protein>
    <submittedName>
        <fullName evidence="5">DNA starvation/stationary phase protection protein</fullName>
    </submittedName>
</protein>
<organism evidence="5 6">
    <name type="scientific">Flavobacterium zubiriense</name>
    <dbReference type="NCBI Taxonomy" id="3138075"/>
    <lineage>
        <taxon>Bacteria</taxon>
        <taxon>Pseudomonadati</taxon>
        <taxon>Bacteroidota</taxon>
        <taxon>Flavobacteriia</taxon>
        <taxon>Flavobacteriales</taxon>
        <taxon>Flavobacteriaceae</taxon>
        <taxon>Flavobacterium</taxon>
    </lineage>
</organism>
<proteinExistence type="inferred from homology"/>
<evidence type="ECO:0000313" key="6">
    <source>
        <dbReference type="Proteomes" id="UP001574169"/>
    </source>
</evidence>
<sequence>MEPKIGITKKELESSINCLTTVLANEMLLYTKTRKFHWNVSGNSFMELHKLFEAQYTALEQEIDEVAERISKLGGKAIGTMQEFIDHSILKENPKAVDQKEMLKELLSDHEAVLKQLRDFIKEVEETDDYGTADFLTGLLQKHEEKSWMLRQYIDQK</sequence>
<evidence type="ECO:0000256" key="1">
    <source>
        <dbReference type="ARBA" id="ARBA00009497"/>
    </source>
</evidence>
<dbReference type="CDD" id="cd01043">
    <property type="entry name" value="DPS"/>
    <property type="match status" value="1"/>
</dbReference>
<dbReference type="InterPro" id="IPR023188">
    <property type="entry name" value="DPS_DNA-bd_CS"/>
</dbReference>
<feature type="coiled-coil region" evidence="3">
    <location>
        <begin position="49"/>
        <end position="76"/>
    </location>
</feature>
<accession>A0ABV4T701</accession>
<evidence type="ECO:0000256" key="3">
    <source>
        <dbReference type="SAM" id="Coils"/>
    </source>
</evidence>
<evidence type="ECO:0000256" key="2">
    <source>
        <dbReference type="RuleBase" id="RU003875"/>
    </source>
</evidence>
<gene>
    <name evidence="5" type="ORF">AAGV28_00220</name>
</gene>
<comment type="caution">
    <text evidence="5">The sequence shown here is derived from an EMBL/GenBank/DDBJ whole genome shotgun (WGS) entry which is preliminary data.</text>
</comment>
<dbReference type="PANTHER" id="PTHR42932">
    <property type="entry name" value="GENERAL STRESS PROTEIN 20U"/>
    <property type="match status" value="1"/>
</dbReference>
<dbReference type="EMBL" id="JBCFQL010000001">
    <property type="protein sequence ID" value="MFA9189779.1"/>
    <property type="molecule type" value="Genomic_DNA"/>
</dbReference>
<evidence type="ECO:0000313" key="5">
    <source>
        <dbReference type="EMBL" id="MFA9189779.1"/>
    </source>
</evidence>
<dbReference type="PIRSF" id="PIRSF005900">
    <property type="entry name" value="Dps"/>
    <property type="match status" value="1"/>
</dbReference>
<dbReference type="Pfam" id="PF00210">
    <property type="entry name" value="Ferritin"/>
    <property type="match status" value="1"/>
</dbReference>
<keyword evidence="6" id="KW-1185">Reference proteome</keyword>
<dbReference type="InterPro" id="IPR008331">
    <property type="entry name" value="Ferritin_DPS_dom"/>
</dbReference>
<keyword evidence="3" id="KW-0175">Coiled coil</keyword>
<dbReference type="PROSITE" id="PS00819">
    <property type="entry name" value="DPS_2"/>
    <property type="match status" value="1"/>
</dbReference>
<name>A0ABV4T701_9FLAO</name>
<comment type="similarity">
    <text evidence="1 2">Belongs to the Dps family.</text>
</comment>
<evidence type="ECO:0000259" key="4">
    <source>
        <dbReference type="Pfam" id="PF00210"/>
    </source>
</evidence>
<dbReference type="InterPro" id="IPR012347">
    <property type="entry name" value="Ferritin-like"/>
</dbReference>
<dbReference type="PRINTS" id="PR01346">
    <property type="entry name" value="HELNAPAPROT"/>
</dbReference>
<dbReference type="InterPro" id="IPR002177">
    <property type="entry name" value="DPS_DNA-bd"/>
</dbReference>
<dbReference type="SUPFAM" id="SSF47240">
    <property type="entry name" value="Ferritin-like"/>
    <property type="match status" value="1"/>
</dbReference>